<evidence type="ECO:0000313" key="3">
    <source>
        <dbReference type="Proteomes" id="UP000254055"/>
    </source>
</evidence>
<protein>
    <submittedName>
        <fullName evidence="2">Uncharacterized protein</fullName>
    </submittedName>
</protein>
<gene>
    <name evidence="2" type="ORF">NCTC12229_00833</name>
</gene>
<keyword evidence="1" id="KW-1133">Transmembrane helix</keyword>
<dbReference type="EMBL" id="UGRS01000001">
    <property type="protein sequence ID" value="SUA36418.1"/>
    <property type="molecule type" value="Genomic_DNA"/>
</dbReference>
<proteinExistence type="predicted"/>
<keyword evidence="1" id="KW-0812">Transmembrane</keyword>
<feature type="transmembrane region" description="Helical" evidence="1">
    <location>
        <begin position="15"/>
        <end position="33"/>
    </location>
</feature>
<evidence type="ECO:0000256" key="1">
    <source>
        <dbReference type="SAM" id="Phobius"/>
    </source>
</evidence>
<dbReference type="AlphaFoldDB" id="A0A378WG31"/>
<reference evidence="2 3" key="1">
    <citation type="submission" date="2018-06" db="EMBL/GenBank/DDBJ databases">
        <authorList>
            <consortium name="Pathogen Informatics"/>
            <person name="Doyle S."/>
        </authorList>
    </citation>
    <scope>NUCLEOTIDE SEQUENCE [LARGE SCALE GENOMIC DNA]</scope>
    <source>
        <strain evidence="2 3">NCTC12229</strain>
    </source>
</reference>
<dbReference type="Proteomes" id="UP000254055">
    <property type="component" value="Unassembled WGS sequence"/>
</dbReference>
<name>A0A378WG31_9NEIS</name>
<keyword evidence="1" id="KW-0472">Membrane</keyword>
<sequence length="34" mass="4160">MFFRRPEVLVVADKVFFNMRLGISTFFAFISFYY</sequence>
<organism evidence="2 3">
    <name type="scientific">Neisseria zoodegmatis</name>
    <dbReference type="NCBI Taxonomy" id="326523"/>
    <lineage>
        <taxon>Bacteria</taxon>
        <taxon>Pseudomonadati</taxon>
        <taxon>Pseudomonadota</taxon>
        <taxon>Betaproteobacteria</taxon>
        <taxon>Neisseriales</taxon>
        <taxon>Neisseriaceae</taxon>
        <taxon>Neisseria</taxon>
    </lineage>
</organism>
<accession>A0A378WG31</accession>
<evidence type="ECO:0000313" key="2">
    <source>
        <dbReference type="EMBL" id="SUA36418.1"/>
    </source>
</evidence>